<evidence type="ECO:0000313" key="1">
    <source>
        <dbReference type="EMBL" id="GGU84480.1"/>
    </source>
</evidence>
<comment type="caution">
    <text evidence="1">The sequence shown here is derived from an EMBL/GenBank/DDBJ whole genome shotgun (WGS) entry which is preliminary data.</text>
</comment>
<organism evidence="1 2">
    <name type="scientific">Lentzea flava</name>
    <dbReference type="NCBI Taxonomy" id="103732"/>
    <lineage>
        <taxon>Bacteria</taxon>
        <taxon>Bacillati</taxon>
        <taxon>Actinomycetota</taxon>
        <taxon>Actinomycetes</taxon>
        <taxon>Pseudonocardiales</taxon>
        <taxon>Pseudonocardiaceae</taxon>
        <taxon>Lentzea</taxon>
    </lineage>
</organism>
<keyword evidence="2" id="KW-1185">Reference proteome</keyword>
<proteinExistence type="predicted"/>
<name>A0ABQ2VFV9_9PSEU</name>
<reference evidence="2" key="1">
    <citation type="journal article" date="2019" name="Int. J. Syst. Evol. Microbiol.">
        <title>The Global Catalogue of Microorganisms (GCM) 10K type strain sequencing project: providing services to taxonomists for standard genome sequencing and annotation.</title>
        <authorList>
            <consortium name="The Broad Institute Genomics Platform"/>
            <consortium name="The Broad Institute Genome Sequencing Center for Infectious Disease"/>
            <person name="Wu L."/>
            <person name="Ma J."/>
        </authorList>
    </citation>
    <scope>NUCLEOTIDE SEQUENCE [LARGE SCALE GENOMIC DNA]</scope>
    <source>
        <strain evidence="2">JCM 3296</strain>
    </source>
</reference>
<gene>
    <name evidence="1" type="ORF">GCM10010178_88460</name>
</gene>
<sequence length="83" mass="8823">MAAAVREAAFLHLGGSLRLRTIIGCPTLVVGGPEGELGIGNRSVWDYLRDPLRTTFHGGCNVIAARDVDRGLAVLATDGLHRE</sequence>
<protein>
    <recommendedName>
        <fullName evidence="3">ROK family protein</fullName>
    </recommendedName>
</protein>
<accession>A0ABQ2VFV9</accession>
<evidence type="ECO:0000313" key="2">
    <source>
        <dbReference type="Proteomes" id="UP000649573"/>
    </source>
</evidence>
<evidence type="ECO:0008006" key="3">
    <source>
        <dbReference type="Google" id="ProtNLM"/>
    </source>
</evidence>
<dbReference type="Proteomes" id="UP000649573">
    <property type="component" value="Unassembled WGS sequence"/>
</dbReference>
<dbReference type="EMBL" id="BMRE01000090">
    <property type="protein sequence ID" value="GGU84480.1"/>
    <property type="molecule type" value="Genomic_DNA"/>
</dbReference>